<reference evidence="2" key="2">
    <citation type="submission" date="2019-01" db="EMBL/GenBank/DDBJ databases">
        <authorList>
            <consortium name="NCBI Pathogen Detection Project"/>
        </authorList>
    </citation>
    <scope>NUCLEOTIDE SEQUENCE</scope>
    <source>
        <strain evidence="2">BCW_3452</strain>
    </source>
</reference>
<evidence type="ECO:0000256" key="1">
    <source>
        <dbReference type="SAM" id="Phobius"/>
    </source>
</evidence>
<keyword evidence="1" id="KW-0472">Membrane</keyword>
<comment type="caution">
    <text evidence="2">The sequence shown here is derived from an EMBL/GenBank/DDBJ whole genome shotgun (WGS) entry which is preliminary data.</text>
</comment>
<keyword evidence="1" id="KW-1133">Transmembrane helix</keyword>
<name>A0A8H9K5U8_VIBVL</name>
<sequence>MKYIDWNTGKIATMISSLYGLAIAFMGVLVIQPFVGEHITQTQAIMSLVPHFSLFVYAACLTISKGIYEKALSTLLLPICTILIILGTSDTFTIMSNNKVYFVFVLEHLYQEAELYSMVYSTSIYLIAGVGVFMWLNALDIILVE</sequence>
<proteinExistence type="predicted"/>
<accession>A0A8H9K5U8</accession>
<dbReference type="EMBL" id="DACRBY010000001">
    <property type="protein sequence ID" value="HAS8538388.1"/>
    <property type="molecule type" value="Genomic_DNA"/>
</dbReference>
<feature type="transmembrane region" description="Helical" evidence="1">
    <location>
        <begin position="44"/>
        <end position="63"/>
    </location>
</feature>
<feature type="transmembrane region" description="Helical" evidence="1">
    <location>
        <begin position="12"/>
        <end position="32"/>
    </location>
</feature>
<dbReference type="AlphaFoldDB" id="A0A8H9K5U8"/>
<evidence type="ECO:0000313" key="2">
    <source>
        <dbReference type="EMBL" id="HAS8538388.1"/>
    </source>
</evidence>
<keyword evidence="1" id="KW-0812">Transmembrane</keyword>
<reference evidence="2" key="1">
    <citation type="journal article" date="2018" name="Genome Biol.">
        <title>SKESA: strategic k-mer extension for scrupulous assemblies.</title>
        <authorList>
            <person name="Souvorov A."/>
            <person name="Agarwala R."/>
            <person name="Lipman D.J."/>
        </authorList>
    </citation>
    <scope>NUCLEOTIDE SEQUENCE</scope>
    <source>
        <strain evidence="2">BCW_3452</strain>
    </source>
</reference>
<gene>
    <name evidence="2" type="ORF">I7730_01060</name>
</gene>
<dbReference type="Proteomes" id="UP000863257">
    <property type="component" value="Unassembled WGS sequence"/>
</dbReference>
<organism evidence="2">
    <name type="scientific">Vibrio vulnificus</name>
    <dbReference type="NCBI Taxonomy" id="672"/>
    <lineage>
        <taxon>Bacteria</taxon>
        <taxon>Pseudomonadati</taxon>
        <taxon>Pseudomonadota</taxon>
        <taxon>Gammaproteobacteria</taxon>
        <taxon>Vibrionales</taxon>
        <taxon>Vibrionaceae</taxon>
        <taxon>Vibrio</taxon>
    </lineage>
</organism>
<feature type="transmembrane region" description="Helical" evidence="1">
    <location>
        <begin position="75"/>
        <end position="95"/>
    </location>
</feature>
<feature type="transmembrane region" description="Helical" evidence="1">
    <location>
        <begin position="115"/>
        <end position="136"/>
    </location>
</feature>
<protein>
    <submittedName>
        <fullName evidence="2">Uncharacterized protein</fullName>
    </submittedName>
</protein>